<dbReference type="EMBL" id="SBKQ01000010">
    <property type="protein sequence ID" value="RXR31259.1"/>
    <property type="molecule type" value="Genomic_DNA"/>
</dbReference>
<dbReference type="InterPro" id="IPR056284">
    <property type="entry name" value="AIR9-like_A9"/>
</dbReference>
<dbReference type="Gene3D" id="2.60.40.2700">
    <property type="match status" value="1"/>
</dbReference>
<dbReference type="AlphaFoldDB" id="A0A4Q1KPS0"/>
<evidence type="ECO:0000313" key="2">
    <source>
        <dbReference type="EMBL" id="RXR31259.1"/>
    </source>
</evidence>
<dbReference type="RefSeq" id="WP_129464800.1">
    <property type="nucleotide sequence ID" value="NZ_SBKQ01000010.1"/>
</dbReference>
<organism evidence="2 3">
    <name type="scientific">Flavobacterium piscinae</name>
    <dbReference type="NCBI Taxonomy" id="2506424"/>
    <lineage>
        <taxon>Bacteria</taxon>
        <taxon>Pseudomonadati</taxon>
        <taxon>Bacteroidota</taxon>
        <taxon>Flavobacteriia</taxon>
        <taxon>Flavobacteriales</taxon>
        <taxon>Flavobacteriaceae</taxon>
        <taxon>Flavobacterium</taxon>
    </lineage>
</organism>
<dbReference type="OrthoDB" id="581140at2"/>
<evidence type="ECO:0000259" key="1">
    <source>
        <dbReference type="Pfam" id="PF23197"/>
    </source>
</evidence>
<protein>
    <recommendedName>
        <fullName evidence="1">AIR9-like A9 domain-containing protein</fullName>
    </recommendedName>
</protein>
<sequence length="351" mass="36993">MKLIYLICIFLTLSGYAQVGIGTTNPDASSILDISSTTGGLLLPRMNTVQRDAINAPAVGLLIYLIEGNVQCLQVFNGTNWENIYCPSTNTVPTANNVTFSGGLNVGQVVTGTYTYQDAQLDLEATSDFQWYRADSNTGTNSIAISGANALTYTLTSNDVGKYIAFGVTPKAQTGALTGVEVTSPYQGAVTTVSVAARINEFHYDNIGTDVNEFVEIRITGAMGSQPANLSQYSIVLYNGSNQSTYDSATLNTLVQTCDSTDCYYVWQPISIQNGAPDGIALIGPSGLIEFISYEGVFTALNGGAAGTSSTDVGVLEDSINTTANGSIQRTSSGTWLLNQTSNSKGLVNGI</sequence>
<comment type="caution">
    <text evidence="2">The sequence shown here is derived from an EMBL/GenBank/DDBJ whole genome shotgun (WGS) entry which is preliminary data.</text>
</comment>
<dbReference type="Proteomes" id="UP000289734">
    <property type="component" value="Unassembled WGS sequence"/>
</dbReference>
<keyword evidence="3" id="KW-1185">Reference proteome</keyword>
<name>A0A4Q1KPS0_9FLAO</name>
<proteinExistence type="predicted"/>
<dbReference type="Pfam" id="PF23197">
    <property type="entry name" value="IG_AIR9"/>
    <property type="match status" value="1"/>
</dbReference>
<reference evidence="3" key="1">
    <citation type="submission" date="2019-01" db="EMBL/GenBank/DDBJ databases">
        <title>Cytophagaceae bacterium strain CAR-16.</title>
        <authorList>
            <person name="Chen W.-M."/>
        </authorList>
    </citation>
    <scope>NUCLEOTIDE SEQUENCE [LARGE SCALE GENOMIC DNA]</scope>
    <source>
        <strain evidence="3">ICH-30</strain>
    </source>
</reference>
<accession>A0A4Q1KPS0</accession>
<evidence type="ECO:0000313" key="3">
    <source>
        <dbReference type="Proteomes" id="UP000289734"/>
    </source>
</evidence>
<gene>
    <name evidence="2" type="ORF">EQG68_10255</name>
</gene>
<feature type="domain" description="AIR9-like A9" evidence="1">
    <location>
        <begin position="96"/>
        <end position="171"/>
    </location>
</feature>